<comment type="caution">
    <text evidence="2">The sequence shown here is derived from an EMBL/GenBank/DDBJ whole genome shotgun (WGS) entry which is preliminary data.</text>
</comment>
<evidence type="ECO:0000313" key="3">
    <source>
        <dbReference type="Proteomes" id="UP000707731"/>
    </source>
</evidence>
<dbReference type="RefSeq" id="WP_195003289.1">
    <property type="nucleotide sequence ID" value="NZ_JADLQN010000003.1"/>
</dbReference>
<sequence>MDRLVHVVGAVAAVLTLSACTESGSPVPATSPVTTSSALSPEQQDNLRIVERLAELGCDTSGCIQTYFACKDGYLTGEACDFYRKNPM</sequence>
<organism evidence="2 3">
    <name type="scientific">Nocardia higoensis</name>
    <dbReference type="NCBI Taxonomy" id="228599"/>
    <lineage>
        <taxon>Bacteria</taxon>
        <taxon>Bacillati</taxon>
        <taxon>Actinomycetota</taxon>
        <taxon>Actinomycetes</taxon>
        <taxon>Mycobacteriales</taxon>
        <taxon>Nocardiaceae</taxon>
        <taxon>Nocardia</taxon>
    </lineage>
</organism>
<accession>A0ABS0DD98</accession>
<protein>
    <recommendedName>
        <fullName evidence="4">Lipoprotein</fullName>
    </recommendedName>
</protein>
<evidence type="ECO:0000256" key="1">
    <source>
        <dbReference type="SAM" id="MobiDB-lite"/>
    </source>
</evidence>
<feature type="region of interest" description="Disordered" evidence="1">
    <location>
        <begin position="22"/>
        <end position="42"/>
    </location>
</feature>
<evidence type="ECO:0008006" key="4">
    <source>
        <dbReference type="Google" id="ProtNLM"/>
    </source>
</evidence>
<keyword evidence="3" id="KW-1185">Reference proteome</keyword>
<gene>
    <name evidence="2" type="ORF">IU449_17980</name>
</gene>
<evidence type="ECO:0000313" key="2">
    <source>
        <dbReference type="EMBL" id="MBF6356411.1"/>
    </source>
</evidence>
<reference evidence="2 3" key="1">
    <citation type="submission" date="2020-10" db="EMBL/GenBank/DDBJ databases">
        <title>Identification of Nocardia species via Next-generation sequencing and recognition of intraspecies genetic diversity.</title>
        <authorList>
            <person name="Li P."/>
            <person name="Li P."/>
            <person name="Lu B."/>
        </authorList>
    </citation>
    <scope>NUCLEOTIDE SEQUENCE [LARGE SCALE GENOMIC DNA]</scope>
    <source>
        <strain evidence="2 3">BJ06-0143</strain>
    </source>
</reference>
<proteinExistence type="predicted"/>
<dbReference type="PROSITE" id="PS51257">
    <property type="entry name" value="PROKAR_LIPOPROTEIN"/>
    <property type="match status" value="1"/>
</dbReference>
<name>A0ABS0DD98_9NOCA</name>
<feature type="compositionally biased region" description="Polar residues" evidence="1">
    <location>
        <begin position="31"/>
        <end position="42"/>
    </location>
</feature>
<dbReference type="Proteomes" id="UP000707731">
    <property type="component" value="Unassembled WGS sequence"/>
</dbReference>
<dbReference type="EMBL" id="JADLQN010000003">
    <property type="protein sequence ID" value="MBF6356411.1"/>
    <property type="molecule type" value="Genomic_DNA"/>
</dbReference>